<evidence type="ECO:0000256" key="1">
    <source>
        <dbReference type="SAM" id="MobiDB-lite"/>
    </source>
</evidence>
<dbReference type="AlphaFoldDB" id="A0A640VWA4"/>
<comment type="caution">
    <text evidence="3">The sequence shown here is derived from an EMBL/GenBank/DDBJ whole genome shotgun (WGS) entry which is preliminary data.</text>
</comment>
<dbReference type="Proteomes" id="UP000436522">
    <property type="component" value="Unassembled WGS sequence"/>
</dbReference>
<proteinExistence type="predicted"/>
<evidence type="ECO:0000313" key="4">
    <source>
        <dbReference type="Proteomes" id="UP000436522"/>
    </source>
</evidence>
<dbReference type="PANTHER" id="PTHR47515:SF1">
    <property type="entry name" value="BLR2054 PROTEIN"/>
    <property type="match status" value="1"/>
</dbReference>
<dbReference type="Pfam" id="PF13683">
    <property type="entry name" value="rve_3"/>
    <property type="match status" value="1"/>
</dbReference>
<reference evidence="3 4" key="1">
    <citation type="submission" date="2019-12" db="EMBL/GenBank/DDBJ databases">
        <title>Roseobacter cerasinus sp. nov., isolated from seawater around aquaculture.</title>
        <authorList>
            <person name="Muramatsu S."/>
            <person name="Takabe Y."/>
            <person name="Mori K."/>
            <person name="Takaichi S."/>
            <person name="Hanada S."/>
        </authorList>
    </citation>
    <scope>NUCLEOTIDE SEQUENCE [LARGE SCALE GENOMIC DNA]</scope>
    <source>
        <strain evidence="3 4">AI77</strain>
    </source>
</reference>
<feature type="domain" description="Integrase catalytic" evidence="2">
    <location>
        <begin position="1"/>
        <end position="42"/>
    </location>
</feature>
<dbReference type="InterPro" id="IPR001584">
    <property type="entry name" value="Integrase_cat-core"/>
</dbReference>
<evidence type="ECO:0000313" key="3">
    <source>
        <dbReference type="EMBL" id="GFE52423.1"/>
    </source>
</evidence>
<name>A0A640VWA4_9RHOB</name>
<dbReference type="GO" id="GO:0015074">
    <property type="term" value="P:DNA integration"/>
    <property type="evidence" value="ECO:0007669"/>
    <property type="project" value="InterPro"/>
</dbReference>
<feature type="compositionally biased region" description="Basic and acidic residues" evidence="1">
    <location>
        <begin position="45"/>
        <end position="59"/>
    </location>
</feature>
<keyword evidence="4" id="KW-1185">Reference proteome</keyword>
<dbReference type="SUPFAM" id="SSF53098">
    <property type="entry name" value="Ribonuclease H-like"/>
    <property type="match status" value="1"/>
</dbReference>
<evidence type="ECO:0000259" key="2">
    <source>
        <dbReference type="Pfam" id="PF13683"/>
    </source>
</evidence>
<dbReference type="EMBL" id="BLIV01000012">
    <property type="protein sequence ID" value="GFE52423.1"/>
    <property type="molecule type" value="Genomic_DNA"/>
</dbReference>
<dbReference type="PANTHER" id="PTHR47515">
    <property type="entry name" value="LOW CALCIUM RESPONSE LOCUS PROTEIN T"/>
    <property type="match status" value="1"/>
</dbReference>
<gene>
    <name evidence="3" type="ORF">So717_41760</name>
</gene>
<feature type="region of interest" description="Disordered" evidence="1">
    <location>
        <begin position="37"/>
        <end position="59"/>
    </location>
</feature>
<accession>A0A640VWA4</accession>
<protein>
    <recommendedName>
        <fullName evidence="2">Integrase catalytic domain-containing protein</fullName>
    </recommendedName>
</protein>
<organism evidence="3 4">
    <name type="scientific">Roseobacter cerasinus</name>
    <dbReference type="NCBI Taxonomy" id="2602289"/>
    <lineage>
        <taxon>Bacteria</taxon>
        <taxon>Pseudomonadati</taxon>
        <taxon>Pseudomonadota</taxon>
        <taxon>Alphaproteobacteria</taxon>
        <taxon>Rhodobacterales</taxon>
        <taxon>Roseobacteraceae</taxon>
        <taxon>Roseobacter</taxon>
    </lineage>
</organism>
<dbReference type="InterPro" id="IPR012337">
    <property type="entry name" value="RNaseH-like_sf"/>
</dbReference>
<sequence length="59" mass="7181">MREECLNEHLFPSLRHACRMIAAWRPDYNHHRPHSSLDGLTPWEYHQRSREDQTLNRAN</sequence>